<evidence type="ECO:0000313" key="5">
    <source>
        <dbReference type="Proteomes" id="UP000242770"/>
    </source>
</evidence>
<sequence length="388" mass="44159">MQRAILIWVILFLSLLGAKSKPMWRRPSREGSSSGRQPDSEGTSSAVRPSAWVFEPQEQHQPWSPFSPGPTQRRPLWPARQASHDRSVLVTGSGSDAGDAFRPESTPPSSAEATRFSDPNWEATMRRATGRPSLVITPIDKLYPSDPRIFVAYDNARPDRRLSVFDPQQPAPESHLPATEHFTKKLDKSFRINVRNLPNAGKKRLVYFNSQSNLDYLNREYFGGRMRFLPINAKNLNYDLAHTLLMDRKTGLVLPPREKHGLALLVAGHVEQNSQHMKDIQALTGKLQDTSQVVSLWSPGLMDGTQITSFLYGIGQLDMRSHEETVNHLNSLAKKWGDTKPFWDAVYYVDTLPKEFAFQYYPAKEEKPELREQAERSLEEAHHFLRSK</sequence>
<feature type="region of interest" description="Disordered" evidence="1">
    <location>
        <begin position="23"/>
        <end position="115"/>
    </location>
</feature>
<dbReference type="OrthoDB" id="2556674at2759"/>
<keyword evidence="2" id="KW-0732">Signal</keyword>
<feature type="signal peptide" evidence="2">
    <location>
        <begin position="1"/>
        <end position="20"/>
    </location>
</feature>
<dbReference type="Proteomes" id="UP000242770">
    <property type="component" value="Unassembled WGS sequence"/>
</dbReference>
<evidence type="ECO:0000313" key="3">
    <source>
        <dbReference type="EMBL" id="CDU26042.1"/>
    </source>
</evidence>
<dbReference type="AlphaFoldDB" id="A0A0F7S567"/>
<reference evidence="4" key="1">
    <citation type="submission" date="2014-06" db="EMBL/GenBank/DDBJ databases">
        <authorList>
            <person name="Berkman J.Paul."/>
        </authorList>
    </citation>
    <scope>NUCLEOTIDE SEQUENCE [LARGE SCALE GENOMIC DNA]</scope>
</reference>
<organism evidence="4 5">
    <name type="scientific">Sporisorium scitamineum</name>
    <dbReference type="NCBI Taxonomy" id="49012"/>
    <lineage>
        <taxon>Eukaryota</taxon>
        <taxon>Fungi</taxon>
        <taxon>Dikarya</taxon>
        <taxon>Basidiomycota</taxon>
        <taxon>Ustilaginomycotina</taxon>
        <taxon>Ustilaginomycetes</taxon>
        <taxon>Ustilaginales</taxon>
        <taxon>Ustilaginaceae</taxon>
        <taxon>Sporisorium</taxon>
    </lineage>
</organism>
<accession>A0A0F7S567</accession>
<feature type="chain" id="PRO_5015039087" evidence="2">
    <location>
        <begin position="21"/>
        <end position="388"/>
    </location>
</feature>
<keyword evidence="5" id="KW-1185">Reference proteome</keyword>
<dbReference type="EMBL" id="CCFA01002762">
    <property type="protein sequence ID" value="CDW98042.1"/>
    <property type="molecule type" value="Genomic_DNA"/>
</dbReference>
<evidence type="ECO:0000256" key="1">
    <source>
        <dbReference type="SAM" id="MobiDB-lite"/>
    </source>
</evidence>
<evidence type="ECO:0000256" key="2">
    <source>
        <dbReference type="SAM" id="SignalP"/>
    </source>
</evidence>
<evidence type="ECO:0000313" key="4">
    <source>
        <dbReference type="EMBL" id="CDW98042.1"/>
    </source>
</evidence>
<protein>
    <submittedName>
        <fullName evidence="3">Related to Effector family protein Eff1</fullName>
    </submittedName>
</protein>
<gene>
    <name evidence="4" type="primary">SSCI46030.1</name>
    <name evidence="3" type="ORF">SPSC_06209</name>
</gene>
<proteinExistence type="predicted"/>
<dbReference type="EMBL" id="LK056692">
    <property type="protein sequence ID" value="CDU26042.1"/>
    <property type="molecule type" value="Genomic_DNA"/>
</dbReference>
<reference evidence="3" key="3">
    <citation type="submission" date="2014-06" db="EMBL/GenBank/DDBJ databases">
        <authorList>
            <person name="Ju J."/>
            <person name="Zhang J."/>
        </authorList>
    </citation>
    <scope>NUCLEOTIDE SEQUENCE</scope>
    <source>
        <strain evidence="3">SscI8</strain>
    </source>
</reference>
<reference evidence="5" key="2">
    <citation type="submission" date="2014-06" db="EMBL/GenBank/DDBJ databases">
        <authorList>
            <person name="Berkman P.J."/>
        </authorList>
    </citation>
    <scope>NUCLEOTIDE SEQUENCE [LARGE SCALE GENOMIC DNA]</scope>
</reference>
<name>A0A0F7S567_9BASI</name>